<sequence>MSQPITVSVTMDAASFRRFRWFDLLQHNRIWKRPLVFTAILLVFAGVCLTQLNTRHEAGLLAGVLALVALGLPAVYFWNCAHGIKIFIQKLGLDKAAKPFYRLQLDETGLSIWMAGEQDKAAPSRQCDWHHIHLAYRTENAIYLYVHQTQAYLWNDSLDAGWEALKAHLPADRLRDLR</sequence>
<evidence type="ECO:0008006" key="4">
    <source>
        <dbReference type="Google" id="ProtNLM"/>
    </source>
</evidence>
<keyword evidence="1" id="KW-0472">Membrane</keyword>
<dbReference type="RefSeq" id="WP_112115957.1">
    <property type="nucleotide sequence ID" value="NZ_PRKZ01000007.1"/>
</dbReference>
<accession>A0A329TGH4</accession>
<evidence type="ECO:0000256" key="1">
    <source>
        <dbReference type="SAM" id="Phobius"/>
    </source>
</evidence>
<dbReference type="AlphaFoldDB" id="A0A329TGH4"/>
<dbReference type="Proteomes" id="UP000251634">
    <property type="component" value="Unassembled WGS sequence"/>
</dbReference>
<feature type="transmembrane region" description="Helical" evidence="1">
    <location>
        <begin position="58"/>
        <end position="78"/>
    </location>
</feature>
<dbReference type="EMBL" id="PRKZ01000007">
    <property type="protein sequence ID" value="RAW48851.1"/>
    <property type="molecule type" value="Genomic_DNA"/>
</dbReference>
<keyword evidence="1" id="KW-1133">Transmembrane helix</keyword>
<keyword evidence="1" id="KW-0812">Transmembrane</keyword>
<name>A0A329TGH4_9FIRM</name>
<reference evidence="2 3" key="1">
    <citation type="submission" date="2018-02" db="EMBL/GenBank/DDBJ databases">
        <title>Complete genome sequencing of Faecalibacterium prausnitzii strains isolated from the human gut.</title>
        <authorList>
            <person name="Fitzgerald B.C."/>
            <person name="Shkoporov A.N."/>
            <person name="Ross P.R."/>
            <person name="Hill C."/>
        </authorList>
    </citation>
    <scope>NUCLEOTIDE SEQUENCE [LARGE SCALE GENOMIC DNA]</scope>
    <source>
        <strain evidence="2 3">APC942/8-14-2</strain>
    </source>
</reference>
<protein>
    <recommendedName>
        <fullName evidence="4">YcxB-like protein domain-containing protein</fullName>
    </recommendedName>
</protein>
<evidence type="ECO:0000313" key="3">
    <source>
        <dbReference type="Proteomes" id="UP000251634"/>
    </source>
</evidence>
<feature type="transmembrane region" description="Helical" evidence="1">
    <location>
        <begin position="35"/>
        <end position="52"/>
    </location>
</feature>
<organism evidence="2 3">
    <name type="scientific">Faecalibacterium prausnitzii</name>
    <dbReference type="NCBI Taxonomy" id="853"/>
    <lineage>
        <taxon>Bacteria</taxon>
        <taxon>Bacillati</taxon>
        <taxon>Bacillota</taxon>
        <taxon>Clostridia</taxon>
        <taxon>Eubacteriales</taxon>
        <taxon>Oscillospiraceae</taxon>
        <taxon>Faecalibacterium</taxon>
    </lineage>
</organism>
<proteinExistence type="predicted"/>
<gene>
    <name evidence="2" type="ORF">C4N25_10030</name>
</gene>
<comment type="caution">
    <text evidence="2">The sequence shown here is derived from an EMBL/GenBank/DDBJ whole genome shotgun (WGS) entry which is preliminary data.</text>
</comment>
<evidence type="ECO:0000313" key="2">
    <source>
        <dbReference type="EMBL" id="RAW48851.1"/>
    </source>
</evidence>